<dbReference type="GO" id="GO:0006355">
    <property type="term" value="P:regulation of DNA-templated transcription"/>
    <property type="evidence" value="ECO:0007669"/>
    <property type="project" value="InterPro"/>
</dbReference>
<dbReference type="PROSITE" id="PS51913">
    <property type="entry name" value="HTH_HARE"/>
    <property type="match status" value="1"/>
</dbReference>
<sequence length="271" mass="30613">MTLHDAIVSVLKSSGTPLSTKKLAEEINSQRLYVRKDKKAIKSEQISARVRKYPSLFIRNTDGTIALKEQEKEKIFLPDRVKQESGALKDAGNIVLCPNCGRSVIIPDDLLHEKYILHPYCGSRFRNPLLNDNNSDTTKTPVSGSLRTGGGGSMRMKIKVFVVLLALTWFLFGPRDCERGEVVSNSAWDASVWQVKRYLKKEYLLDPDSYEGIEWSAVNKKANGGYYVRHKYRAKNSFGGYVIENQVFHLNAEGEVIGVDDYDIYEGLNNK</sequence>
<reference evidence="3" key="2">
    <citation type="submission" date="2021-04" db="EMBL/GenBank/DDBJ databases">
        <authorList>
            <person name="Gilroy R."/>
        </authorList>
    </citation>
    <scope>NUCLEOTIDE SEQUENCE</scope>
    <source>
        <strain evidence="3">CHK169-11906</strain>
    </source>
</reference>
<organism evidence="3 4">
    <name type="scientific">Candidatus Alistipes avicola</name>
    <dbReference type="NCBI Taxonomy" id="2838432"/>
    <lineage>
        <taxon>Bacteria</taxon>
        <taxon>Pseudomonadati</taxon>
        <taxon>Bacteroidota</taxon>
        <taxon>Bacteroidia</taxon>
        <taxon>Bacteroidales</taxon>
        <taxon>Rikenellaceae</taxon>
        <taxon>Alistipes</taxon>
    </lineage>
</organism>
<proteinExistence type="predicted"/>
<feature type="domain" description="HTH HARE-type" evidence="2">
    <location>
        <begin position="1"/>
        <end position="70"/>
    </location>
</feature>
<dbReference type="Proteomes" id="UP000824259">
    <property type="component" value="Unassembled WGS sequence"/>
</dbReference>
<keyword evidence="1" id="KW-0804">Transcription</keyword>
<evidence type="ECO:0000313" key="4">
    <source>
        <dbReference type="Proteomes" id="UP000824259"/>
    </source>
</evidence>
<protein>
    <submittedName>
        <fullName evidence="3">Winged helix-turn-helix domain-containing protein</fullName>
    </submittedName>
</protein>
<comment type="caution">
    <text evidence="3">The sequence shown here is derived from an EMBL/GenBank/DDBJ whole genome shotgun (WGS) entry which is preliminary data.</text>
</comment>
<dbReference type="Pfam" id="PF05066">
    <property type="entry name" value="HARE-HTH"/>
    <property type="match status" value="1"/>
</dbReference>
<name>A0A9D2L569_9BACT</name>
<accession>A0A9D2L569</accession>
<evidence type="ECO:0000259" key="2">
    <source>
        <dbReference type="PROSITE" id="PS51913"/>
    </source>
</evidence>
<evidence type="ECO:0000256" key="1">
    <source>
        <dbReference type="ARBA" id="ARBA00023163"/>
    </source>
</evidence>
<dbReference type="InterPro" id="IPR007759">
    <property type="entry name" value="Asxl_HARE-HTH"/>
</dbReference>
<dbReference type="AlphaFoldDB" id="A0A9D2L569"/>
<dbReference type="EMBL" id="DWYR01000025">
    <property type="protein sequence ID" value="HJA99462.1"/>
    <property type="molecule type" value="Genomic_DNA"/>
</dbReference>
<evidence type="ECO:0000313" key="3">
    <source>
        <dbReference type="EMBL" id="HJA99462.1"/>
    </source>
</evidence>
<gene>
    <name evidence="3" type="ORF">H9779_07695</name>
</gene>
<reference evidence="3" key="1">
    <citation type="journal article" date="2021" name="PeerJ">
        <title>Extensive microbial diversity within the chicken gut microbiome revealed by metagenomics and culture.</title>
        <authorList>
            <person name="Gilroy R."/>
            <person name="Ravi A."/>
            <person name="Getino M."/>
            <person name="Pursley I."/>
            <person name="Horton D.L."/>
            <person name="Alikhan N.F."/>
            <person name="Baker D."/>
            <person name="Gharbi K."/>
            <person name="Hall N."/>
            <person name="Watson M."/>
            <person name="Adriaenssens E.M."/>
            <person name="Foster-Nyarko E."/>
            <person name="Jarju S."/>
            <person name="Secka A."/>
            <person name="Antonio M."/>
            <person name="Oren A."/>
            <person name="Chaudhuri R.R."/>
            <person name="La Ragione R."/>
            <person name="Hildebrand F."/>
            <person name="Pallen M.J."/>
        </authorList>
    </citation>
    <scope>NUCLEOTIDE SEQUENCE</scope>
    <source>
        <strain evidence="3">CHK169-11906</strain>
    </source>
</reference>